<dbReference type="Proteomes" id="UP000238375">
    <property type="component" value="Unassembled WGS sequence"/>
</dbReference>
<evidence type="ECO:0000313" key="2">
    <source>
        <dbReference type="EMBL" id="PRY35522.1"/>
    </source>
</evidence>
<dbReference type="Gene3D" id="3.90.420.10">
    <property type="entry name" value="Oxidoreductase, molybdopterin-binding domain"/>
    <property type="match status" value="1"/>
</dbReference>
<dbReference type="RefSeq" id="WP_106139031.1">
    <property type="nucleotide sequence ID" value="NZ_PVTE01000014.1"/>
</dbReference>
<organism evidence="2 3">
    <name type="scientific">Spirosoma oryzae</name>
    <dbReference type="NCBI Taxonomy" id="1469603"/>
    <lineage>
        <taxon>Bacteria</taxon>
        <taxon>Pseudomonadati</taxon>
        <taxon>Bacteroidota</taxon>
        <taxon>Cytophagia</taxon>
        <taxon>Cytophagales</taxon>
        <taxon>Cytophagaceae</taxon>
        <taxon>Spirosoma</taxon>
    </lineage>
</organism>
<proteinExistence type="predicted"/>
<name>A0A2T0SQ25_9BACT</name>
<dbReference type="OrthoDB" id="482420at2"/>
<evidence type="ECO:0000313" key="3">
    <source>
        <dbReference type="Proteomes" id="UP000238375"/>
    </source>
</evidence>
<keyword evidence="3" id="KW-1185">Reference proteome</keyword>
<evidence type="ECO:0000259" key="1">
    <source>
        <dbReference type="Pfam" id="PF00174"/>
    </source>
</evidence>
<reference evidence="2 3" key="1">
    <citation type="submission" date="2018-03" db="EMBL/GenBank/DDBJ databases">
        <title>Genomic Encyclopedia of Archaeal and Bacterial Type Strains, Phase II (KMG-II): from individual species to whole genera.</title>
        <authorList>
            <person name="Goeker M."/>
        </authorList>
    </citation>
    <scope>NUCLEOTIDE SEQUENCE [LARGE SCALE GENOMIC DNA]</scope>
    <source>
        <strain evidence="2 3">DSM 28354</strain>
    </source>
</reference>
<dbReference type="AlphaFoldDB" id="A0A2T0SQ25"/>
<gene>
    <name evidence="2" type="ORF">CLV58_114107</name>
</gene>
<dbReference type="SUPFAM" id="SSF56524">
    <property type="entry name" value="Oxidoreductase molybdopterin-binding domain"/>
    <property type="match status" value="1"/>
</dbReference>
<dbReference type="Pfam" id="PF00174">
    <property type="entry name" value="Oxidored_molyb"/>
    <property type="match status" value="1"/>
</dbReference>
<dbReference type="InterPro" id="IPR000572">
    <property type="entry name" value="OxRdtase_Mopterin-bd_dom"/>
</dbReference>
<sequence length="166" mass="17714">MTGLLLRNRLLLIAVALLLTTVSSAQTLTLIVLGEVTKPLALQPVDFKAMLHTEITAADRDGKEHRYAGVPLITLLNQAGASMGAALKGKNLTKYVVVKAADGYEVVFALAELDPDFSTRTILLADSVDGAPLADGVGPYRVVVPGEKKPARWIRQVTAIEVKLAK</sequence>
<comment type="caution">
    <text evidence="2">The sequence shown here is derived from an EMBL/GenBank/DDBJ whole genome shotgun (WGS) entry which is preliminary data.</text>
</comment>
<protein>
    <submittedName>
        <fullName evidence="2">Molybdopterin-dependent oxidoreductase-like protein</fullName>
    </submittedName>
</protein>
<feature type="domain" description="Oxidoreductase molybdopterin-binding" evidence="1">
    <location>
        <begin position="64"/>
        <end position="162"/>
    </location>
</feature>
<accession>A0A2T0SQ25</accession>
<dbReference type="EMBL" id="PVTE01000014">
    <property type="protein sequence ID" value="PRY35522.1"/>
    <property type="molecule type" value="Genomic_DNA"/>
</dbReference>
<dbReference type="InterPro" id="IPR036374">
    <property type="entry name" value="OxRdtase_Mopterin-bd_sf"/>
</dbReference>